<name>A0A0M3JR23_ANISI</name>
<reference evidence="5" key="1">
    <citation type="submission" date="2017-02" db="UniProtKB">
        <authorList>
            <consortium name="WormBaseParasite"/>
        </authorList>
    </citation>
    <scope>IDENTIFICATION</scope>
</reference>
<evidence type="ECO:0000313" key="4">
    <source>
        <dbReference type="Proteomes" id="UP000267096"/>
    </source>
</evidence>
<keyword evidence="4" id="KW-1185">Reference proteome</keyword>
<feature type="compositionally biased region" description="Low complexity" evidence="2">
    <location>
        <begin position="148"/>
        <end position="165"/>
    </location>
</feature>
<organism evidence="5">
    <name type="scientific">Anisakis simplex</name>
    <name type="common">Herring worm</name>
    <dbReference type="NCBI Taxonomy" id="6269"/>
    <lineage>
        <taxon>Eukaryota</taxon>
        <taxon>Metazoa</taxon>
        <taxon>Ecdysozoa</taxon>
        <taxon>Nematoda</taxon>
        <taxon>Chromadorea</taxon>
        <taxon>Rhabditida</taxon>
        <taxon>Spirurina</taxon>
        <taxon>Ascaridomorpha</taxon>
        <taxon>Ascaridoidea</taxon>
        <taxon>Anisakidae</taxon>
        <taxon>Anisakis</taxon>
        <taxon>Anisakis simplex complex</taxon>
    </lineage>
</organism>
<feature type="coiled-coil region" evidence="1">
    <location>
        <begin position="243"/>
        <end position="298"/>
    </location>
</feature>
<accession>A0A0M3JR23</accession>
<dbReference type="WBParaSite" id="ASIM_0001015501-mRNA-1">
    <property type="protein sequence ID" value="ASIM_0001015501-mRNA-1"/>
    <property type="gene ID" value="ASIM_0001015501"/>
</dbReference>
<evidence type="ECO:0000313" key="3">
    <source>
        <dbReference type="EMBL" id="VDK41982.1"/>
    </source>
</evidence>
<sequence>MLPSVQNADKDVASKAFSNRQHITGRIVREMNPLANDTDECMEATIDFWDAGEPDAPSKPTASNAISKTKNVHQSSDDDELNLICEVASDSEMRSTSALIASTSSLVSSASTSASSFYPAFNSTNISNNSAKNSNNNRLPAIGLRSKSGSSMNYNLSNNNNSSNNATKSQRSNGLLKDENDSTSTTSIVCEDANDKKLGKAIVRSVHAGNVIISEPFRNIFQPASTIANMHKSAKTTPTPIKIDDLYSELAEKTGQLDIANRKITEKDQQIKTLQKRINALEKNSQHQQEIIEVIRDEAISESDKVRKMAKERSELLLKNASLIHQCNTSYIILFVAETAALIYILMKQFLFWMDYEKREWSLERERLSIELNDVTRELDLQRMLLNGESISEIVQQWESKVFDLEGMIADRDAAIRAQQQRIGELKQVGWRGGAESSSNESISSRKAVNYNYGGNAPAGSTHLKTPTNQKYAQFLRSLSSTIGLSHSDTINLAECLKRQDIKNSPIS</sequence>
<reference evidence="3 4" key="2">
    <citation type="submission" date="2018-11" db="EMBL/GenBank/DDBJ databases">
        <authorList>
            <consortium name="Pathogen Informatics"/>
        </authorList>
    </citation>
    <scope>NUCLEOTIDE SEQUENCE [LARGE SCALE GENOMIC DNA]</scope>
</reference>
<evidence type="ECO:0000313" key="5">
    <source>
        <dbReference type="WBParaSite" id="ASIM_0001015501-mRNA-1"/>
    </source>
</evidence>
<feature type="compositionally biased region" description="Low complexity" evidence="2">
    <location>
        <begin position="125"/>
        <end position="137"/>
    </location>
</feature>
<feature type="region of interest" description="Disordered" evidence="2">
    <location>
        <begin position="125"/>
        <end position="185"/>
    </location>
</feature>
<evidence type="ECO:0000256" key="1">
    <source>
        <dbReference type="SAM" id="Coils"/>
    </source>
</evidence>
<dbReference type="EMBL" id="UYRR01030975">
    <property type="protein sequence ID" value="VDK41982.1"/>
    <property type="molecule type" value="Genomic_DNA"/>
</dbReference>
<dbReference type="Proteomes" id="UP000267096">
    <property type="component" value="Unassembled WGS sequence"/>
</dbReference>
<feature type="compositionally biased region" description="Polar residues" evidence="2">
    <location>
        <begin position="60"/>
        <end position="74"/>
    </location>
</feature>
<keyword evidence="1" id="KW-0175">Coiled coil</keyword>
<gene>
    <name evidence="3" type="ORF">ASIM_LOCUS9886</name>
</gene>
<feature type="region of interest" description="Disordered" evidence="2">
    <location>
        <begin position="53"/>
        <end position="78"/>
    </location>
</feature>
<dbReference type="OrthoDB" id="5848685at2759"/>
<dbReference type="AlphaFoldDB" id="A0A0M3JR23"/>
<evidence type="ECO:0000256" key="2">
    <source>
        <dbReference type="SAM" id="MobiDB-lite"/>
    </source>
</evidence>
<protein>
    <submittedName>
        <fullName evidence="5">GRIP domain-containing protein</fullName>
    </submittedName>
</protein>
<proteinExistence type="predicted"/>